<dbReference type="NCBIfam" id="TIGR01488">
    <property type="entry name" value="HAD-SF-IB"/>
    <property type="match status" value="1"/>
</dbReference>
<gene>
    <name evidence="4" type="ORF">GH975_00485</name>
</gene>
<dbReference type="InterPro" id="IPR006385">
    <property type="entry name" value="HAD_hydro_SerB1"/>
</dbReference>
<dbReference type="KEGG" id="llp:GH975_00485"/>
<keyword evidence="1" id="KW-0479">Metal-binding</keyword>
<dbReference type="InterPro" id="IPR023214">
    <property type="entry name" value="HAD_sf"/>
</dbReference>
<dbReference type="NCBIfam" id="TIGR01490">
    <property type="entry name" value="HAD-SF-IB-hyp1"/>
    <property type="match status" value="1"/>
</dbReference>
<dbReference type="PANTHER" id="PTHR43344">
    <property type="entry name" value="PHOSPHOSERINE PHOSPHATASE"/>
    <property type="match status" value="1"/>
</dbReference>
<evidence type="ECO:0000313" key="4">
    <source>
        <dbReference type="EMBL" id="QGG79111.1"/>
    </source>
</evidence>
<dbReference type="Gene3D" id="3.40.50.1000">
    <property type="entry name" value="HAD superfamily/HAD-like"/>
    <property type="match status" value="1"/>
</dbReference>
<dbReference type="Pfam" id="PF12710">
    <property type="entry name" value="HAD"/>
    <property type="match status" value="1"/>
</dbReference>
<dbReference type="Proteomes" id="UP000388235">
    <property type="component" value="Chromosome"/>
</dbReference>
<dbReference type="InterPro" id="IPR050582">
    <property type="entry name" value="HAD-like_SerB"/>
</dbReference>
<evidence type="ECO:0000313" key="5">
    <source>
        <dbReference type="Proteomes" id="UP000388235"/>
    </source>
</evidence>
<dbReference type="Gene3D" id="1.20.1440.100">
    <property type="entry name" value="SG protein - dephosphorylation function"/>
    <property type="match status" value="1"/>
</dbReference>
<evidence type="ECO:0000256" key="3">
    <source>
        <dbReference type="ARBA" id="ARBA00022842"/>
    </source>
</evidence>
<sequence length="217" mass="24537">MKLAIFDLDHTLLHDDSDRGWNDFLVTLGVVDPEEHKANNARWYHEYANGTLNIRDYNRWAFRLHREFGTAQVTQWRDQYVSEVTPTMVAKQTPAVLDGHRKNGDEILVITATSLFIAGPIVKSLGIEHCLGLDNEVIDGEYTGEVIGIPTFQGGKVDALNAWLNDRPAYESTTFYSDSHNDLPLLQQVDHPVVVDGDERLLAHAKQHGWPSTSFRD</sequence>
<reference evidence="4 5" key="1">
    <citation type="submission" date="2019-11" db="EMBL/GenBank/DDBJ databases">
        <authorList>
            <person name="Khan S.A."/>
            <person name="Jeon C.O."/>
            <person name="Chun B.H."/>
        </authorList>
    </citation>
    <scope>NUCLEOTIDE SEQUENCE [LARGE SCALE GENOMIC DNA]</scope>
    <source>
        <strain evidence="4 5">IMCC 1097</strain>
    </source>
</reference>
<dbReference type="OrthoDB" id="9784466at2"/>
<name>A0A5Q2QA27_9GAMM</name>
<dbReference type="SUPFAM" id="SSF56784">
    <property type="entry name" value="HAD-like"/>
    <property type="match status" value="1"/>
</dbReference>
<keyword evidence="5" id="KW-1185">Reference proteome</keyword>
<dbReference type="PANTHER" id="PTHR43344:SF13">
    <property type="entry name" value="PHOSPHATASE RV3661-RELATED"/>
    <property type="match status" value="1"/>
</dbReference>
<dbReference type="EMBL" id="CP045871">
    <property type="protein sequence ID" value="QGG79111.1"/>
    <property type="molecule type" value="Genomic_DNA"/>
</dbReference>
<evidence type="ECO:0000256" key="2">
    <source>
        <dbReference type="ARBA" id="ARBA00022801"/>
    </source>
</evidence>
<dbReference type="AlphaFoldDB" id="A0A5Q2QA27"/>
<accession>A0A5Q2QA27</accession>
<protein>
    <submittedName>
        <fullName evidence="4">HAD-IB family hydrolase</fullName>
    </submittedName>
</protein>
<keyword evidence="3" id="KW-0460">Magnesium</keyword>
<organism evidence="4 5">
    <name type="scientific">Litorivicinus lipolyticus</name>
    <dbReference type="NCBI Taxonomy" id="418701"/>
    <lineage>
        <taxon>Bacteria</taxon>
        <taxon>Pseudomonadati</taxon>
        <taxon>Pseudomonadota</taxon>
        <taxon>Gammaproteobacteria</taxon>
        <taxon>Oceanospirillales</taxon>
        <taxon>Litorivicinaceae</taxon>
        <taxon>Litorivicinus</taxon>
    </lineage>
</organism>
<dbReference type="RefSeq" id="WP_153712615.1">
    <property type="nucleotide sequence ID" value="NZ_CP045871.1"/>
</dbReference>
<keyword evidence="2 4" id="KW-0378">Hydrolase</keyword>
<evidence type="ECO:0000256" key="1">
    <source>
        <dbReference type="ARBA" id="ARBA00022723"/>
    </source>
</evidence>
<dbReference type="GO" id="GO:0046872">
    <property type="term" value="F:metal ion binding"/>
    <property type="evidence" value="ECO:0007669"/>
    <property type="project" value="UniProtKB-KW"/>
</dbReference>
<dbReference type="InterPro" id="IPR036412">
    <property type="entry name" value="HAD-like_sf"/>
</dbReference>
<proteinExistence type="predicted"/>
<dbReference type="GO" id="GO:0016787">
    <property type="term" value="F:hydrolase activity"/>
    <property type="evidence" value="ECO:0007669"/>
    <property type="project" value="UniProtKB-KW"/>
</dbReference>